<dbReference type="Proteomes" id="UP000072605">
    <property type="component" value="Unassembled WGS sequence"/>
</dbReference>
<dbReference type="GO" id="GO:0009986">
    <property type="term" value="C:cell surface"/>
    <property type="evidence" value="ECO:0007669"/>
    <property type="project" value="UniProtKB-SubCell"/>
</dbReference>
<dbReference type="Gene3D" id="3.30.700.10">
    <property type="entry name" value="Glycoprotein, Type 4 Pilin"/>
    <property type="match status" value="1"/>
</dbReference>
<dbReference type="RefSeq" id="WP_052017095.1">
    <property type="nucleotide sequence ID" value="NZ_LDQV01000025.1"/>
</dbReference>
<evidence type="ECO:0000256" key="1">
    <source>
        <dbReference type="ARBA" id="ARBA00004241"/>
    </source>
</evidence>
<dbReference type="InterPro" id="IPR000983">
    <property type="entry name" value="Bac_GSPG_pilin"/>
</dbReference>
<keyword evidence="4" id="KW-0812">Transmembrane</keyword>
<dbReference type="EMBL" id="LDQV01000025">
    <property type="protein sequence ID" value="KTR26269.1"/>
    <property type="molecule type" value="Genomic_DNA"/>
</dbReference>
<evidence type="ECO:0000313" key="6">
    <source>
        <dbReference type="Proteomes" id="UP000072605"/>
    </source>
</evidence>
<dbReference type="SUPFAM" id="SSF54523">
    <property type="entry name" value="Pili subunits"/>
    <property type="match status" value="1"/>
</dbReference>
<evidence type="ECO:0000256" key="3">
    <source>
        <dbReference type="ARBA" id="ARBA00023287"/>
    </source>
</evidence>
<feature type="transmembrane region" description="Helical" evidence="4">
    <location>
        <begin position="21"/>
        <end position="48"/>
    </location>
</feature>
<dbReference type="InterPro" id="IPR045584">
    <property type="entry name" value="Pilin-like"/>
</dbReference>
<gene>
    <name evidence="5" type="ORF">RSA11_11200</name>
</gene>
<dbReference type="GO" id="GO:0015627">
    <property type="term" value="C:type II protein secretion system complex"/>
    <property type="evidence" value="ECO:0007669"/>
    <property type="project" value="InterPro"/>
</dbReference>
<evidence type="ECO:0000256" key="4">
    <source>
        <dbReference type="SAM" id="Phobius"/>
    </source>
</evidence>
<dbReference type="AlphaFoldDB" id="A0AAW3MBC0"/>
<comment type="subcellular location">
    <subcellularLocation>
        <location evidence="1">Cell surface</location>
    </subcellularLocation>
</comment>
<dbReference type="GO" id="GO:0015628">
    <property type="term" value="P:protein secretion by the type II secretion system"/>
    <property type="evidence" value="ECO:0007669"/>
    <property type="project" value="InterPro"/>
</dbReference>
<reference evidence="5 6" key="1">
    <citation type="journal article" date="2016" name="Front. Microbiol.">
        <title>Genomic Resource of Rice Seed Associated Bacteria.</title>
        <authorList>
            <person name="Midha S."/>
            <person name="Bansal K."/>
            <person name="Sharma S."/>
            <person name="Kumar N."/>
            <person name="Patil P.P."/>
            <person name="Chaudhry V."/>
            <person name="Patil P.B."/>
        </authorList>
    </citation>
    <scope>NUCLEOTIDE SEQUENCE [LARGE SCALE GENOMIC DNA]</scope>
    <source>
        <strain evidence="5 6">RSA11</strain>
    </source>
</reference>
<name>A0AAW3MBC0_9BACL</name>
<dbReference type="Pfam" id="PF07963">
    <property type="entry name" value="N_methyl"/>
    <property type="match status" value="1"/>
</dbReference>
<protein>
    <submittedName>
        <fullName evidence="5">Type IV pilin N-term methylation site GFxxxE</fullName>
    </submittedName>
</protein>
<dbReference type="InterPro" id="IPR012902">
    <property type="entry name" value="N_methyl_site"/>
</dbReference>
<dbReference type="PROSITE" id="PS00409">
    <property type="entry name" value="PROKAR_NTER_METHYL"/>
    <property type="match status" value="1"/>
</dbReference>
<keyword evidence="4" id="KW-1133">Transmembrane helix</keyword>
<accession>A0AAW3MBC0</accession>
<comment type="caution">
    <text evidence="5">The sequence shown here is derived from an EMBL/GenBank/DDBJ whole genome shotgun (WGS) entry which is preliminary data.</text>
</comment>
<evidence type="ECO:0000256" key="2">
    <source>
        <dbReference type="ARBA" id="ARBA00022481"/>
    </source>
</evidence>
<keyword evidence="2" id="KW-0488">Methylation</keyword>
<sequence>MIERLKEIWLDAKQMRDERGLTLIELLVVVVILGIIAAIAVVAIGGLIDNSRKDAQVSNAKQLLSAAKLYTSQNTLESGEVVQLGLLKGGATMTDSTDKGTTAAPRTGNLDKFVDSLKDPMDGDADYQDAYVQVTEASGKYTYKVYLVGSKSYFNGDGPGGLKRAGVSSNTVTP</sequence>
<dbReference type="GO" id="GO:0030420">
    <property type="term" value="P:establishment of competence for transformation"/>
    <property type="evidence" value="ECO:0007669"/>
    <property type="project" value="UniProtKB-KW"/>
</dbReference>
<proteinExistence type="predicted"/>
<dbReference type="PANTHER" id="PTHR30093">
    <property type="entry name" value="GENERAL SECRETION PATHWAY PROTEIN G"/>
    <property type="match status" value="1"/>
</dbReference>
<evidence type="ECO:0000313" key="5">
    <source>
        <dbReference type="EMBL" id="KTR26269.1"/>
    </source>
</evidence>
<dbReference type="PRINTS" id="PR00813">
    <property type="entry name" value="BCTERIALGSPG"/>
</dbReference>
<keyword evidence="3" id="KW-0178">Competence</keyword>
<keyword evidence="4" id="KW-0472">Membrane</keyword>
<dbReference type="NCBIfam" id="TIGR02532">
    <property type="entry name" value="IV_pilin_GFxxxE"/>
    <property type="match status" value="1"/>
</dbReference>
<organism evidence="5 6">
    <name type="scientific">Exiguobacterium indicum</name>
    <dbReference type="NCBI Taxonomy" id="296995"/>
    <lineage>
        <taxon>Bacteria</taxon>
        <taxon>Bacillati</taxon>
        <taxon>Bacillota</taxon>
        <taxon>Bacilli</taxon>
        <taxon>Bacillales</taxon>
        <taxon>Bacillales Family XII. Incertae Sedis</taxon>
        <taxon>Exiguobacterium</taxon>
    </lineage>
</organism>